<keyword evidence="4" id="KW-0175">Coiled coil</keyword>
<feature type="region of interest" description="Disordered" evidence="5">
    <location>
        <begin position="150"/>
        <end position="177"/>
    </location>
</feature>
<evidence type="ECO:0000256" key="5">
    <source>
        <dbReference type="SAM" id="MobiDB-lite"/>
    </source>
</evidence>
<comment type="similarity">
    <text evidence="2">Belongs to the FlgN family.</text>
</comment>
<keyword evidence="3" id="KW-1005">Bacterial flagellum biogenesis</keyword>
<comment type="function">
    <text evidence="1">Required for the efficient initiation of filament assembly.</text>
</comment>
<accession>A0A316TNH9</accession>
<sequence>MNQTMTIAAADPQPGTGTLAESLKSLCEGYRQTKQLLNKQITAVIGNDLHKLNELIREQTEAYDDLQNSEEQFRSQLVQLFQKYYPDHEHPSLKKVIDAVEGPAAELDDLRENLYTEIDKTEKIRSALVQLLEFASEYNRDTIATLSNLTGGKAESYNPEGKVERGESASIGLNRKI</sequence>
<evidence type="ECO:0000256" key="2">
    <source>
        <dbReference type="ARBA" id="ARBA00007703"/>
    </source>
</evidence>
<evidence type="ECO:0000313" key="6">
    <source>
        <dbReference type="EMBL" id="PWN05201.1"/>
    </source>
</evidence>
<dbReference type="EMBL" id="QGGB01000011">
    <property type="protein sequence ID" value="PWN05201.1"/>
    <property type="molecule type" value="Genomic_DNA"/>
</dbReference>
<evidence type="ECO:0008006" key="8">
    <source>
        <dbReference type="Google" id="ProtNLM"/>
    </source>
</evidence>
<comment type="caution">
    <text evidence="6">The sequence shown here is derived from an EMBL/GenBank/DDBJ whole genome shotgun (WGS) entry which is preliminary data.</text>
</comment>
<dbReference type="SUPFAM" id="SSF140566">
    <property type="entry name" value="FlgN-like"/>
    <property type="match status" value="1"/>
</dbReference>
<dbReference type="Gene3D" id="1.20.58.300">
    <property type="entry name" value="FlgN-like"/>
    <property type="match status" value="1"/>
</dbReference>
<evidence type="ECO:0000313" key="7">
    <source>
        <dbReference type="Proteomes" id="UP000245533"/>
    </source>
</evidence>
<evidence type="ECO:0000256" key="1">
    <source>
        <dbReference type="ARBA" id="ARBA00002397"/>
    </source>
</evidence>
<dbReference type="AlphaFoldDB" id="A0A316TNH9"/>
<dbReference type="Proteomes" id="UP000245533">
    <property type="component" value="Unassembled WGS sequence"/>
</dbReference>
<keyword evidence="7" id="KW-1185">Reference proteome</keyword>
<evidence type="ECO:0000256" key="4">
    <source>
        <dbReference type="SAM" id="Coils"/>
    </source>
</evidence>
<dbReference type="GO" id="GO:0044780">
    <property type="term" value="P:bacterial-type flagellum assembly"/>
    <property type="evidence" value="ECO:0007669"/>
    <property type="project" value="InterPro"/>
</dbReference>
<feature type="coiled-coil region" evidence="4">
    <location>
        <begin position="49"/>
        <end position="76"/>
    </location>
</feature>
<dbReference type="InterPro" id="IPR007809">
    <property type="entry name" value="FlgN-like"/>
</dbReference>
<reference evidence="6 7" key="1">
    <citation type="submission" date="2018-05" db="EMBL/GenBank/DDBJ databases">
        <title>Rhodohalobacter halophilus gen. nov., sp. nov., a moderately halophilic member of the family Balneolaceae.</title>
        <authorList>
            <person name="Liu Z.-W."/>
        </authorList>
    </citation>
    <scope>NUCLEOTIDE SEQUENCE [LARGE SCALE GENOMIC DNA]</scope>
    <source>
        <strain evidence="6 7">8A47</strain>
    </source>
</reference>
<evidence type="ECO:0000256" key="3">
    <source>
        <dbReference type="ARBA" id="ARBA00022795"/>
    </source>
</evidence>
<dbReference type="Pfam" id="PF05130">
    <property type="entry name" value="FlgN"/>
    <property type="match status" value="1"/>
</dbReference>
<dbReference type="InterPro" id="IPR036679">
    <property type="entry name" value="FlgN-like_sf"/>
</dbReference>
<name>A0A316TNH9_9BACT</name>
<gene>
    <name evidence="6" type="ORF">DDZ15_15870</name>
</gene>
<organism evidence="6 7">
    <name type="scientific">Rhodohalobacter mucosus</name>
    <dbReference type="NCBI Taxonomy" id="2079485"/>
    <lineage>
        <taxon>Bacteria</taxon>
        <taxon>Pseudomonadati</taxon>
        <taxon>Balneolota</taxon>
        <taxon>Balneolia</taxon>
        <taxon>Balneolales</taxon>
        <taxon>Balneolaceae</taxon>
        <taxon>Rhodohalobacter</taxon>
    </lineage>
</organism>
<proteinExistence type="inferred from homology"/>
<protein>
    <recommendedName>
        <fullName evidence="8">FlgN protein</fullName>
    </recommendedName>
</protein>